<dbReference type="AlphaFoldDB" id="M5PQC1"/>
<organism evidence="1 2">
    <name type="scientific">Desulfocurvibacter africanus PCS</name>
    <dbReference type="NCBI Taxonomy" id="1262666"/>
    <lineage>
        <taxon>Bacteria</taxon>
        <taxon>Pseudomonadati</taxon>
        <taxon>Thermodesulfobacteriota</taxon>
        <taxon>Desulfovibrionia</taxon>
        <taxon>Desulfovibrionales</taxon>
        <taxon>Desulfovibrionaceae</taxon>
        <taxon>Desulfocurvibacter</taxon>
    </lineage>
</organism>
<comment type="caution">
    <text evidence="1">The sequence shown here is derived from an EMBL/GenBank/DDBJ whole genome shotgun (WGS) entry which is preliminary data.</text>
</comment>
<proteinExistence type="predicted"/>
<sequence>MYLYFCNHRGCTGHIKGWERCDDLLAAPSARERLARSRIAQISAGQDRAAEPQAANGTSIIGQEPLNGADITWI</sequence>
<name>M5PQC1_DESAF</name>
<dbReference type="Proteomes" id="UP000011922">
    <property type="component" value="Unassembled WGS sequence"/>
</dbReference>
<dbReference type="EMBL" id="AOSV01000030">
    <property type="protein sequence ID" value="EMG36254.1"/>
    <property type="molecule type" value="Genomic_DNA"/>
</dbReference>
<protein>
    <submittedName>
        <fullName evidence="1">Uncharacterized protein</fullName>
    </submittedName>
</protein>
<dbReference type="PATRIC" id="fig|1262666.3.peg.2788"/>
<evidence type="ECO:0000313" key="1">
    <source>
        <dbReference type="EMBL" id="EMG36254.1"/>
    </source>
</evidence>
<dbReference type="OrthoDB" id="5465421at2"/>
<gene>
    <name evidence="1" type="ORF">PCS_02757</name>
</gene>
<accession>M5PQC1</accession>
<dbReference type="RefSeq" id="WP_005988134.1">
    <property type="nucleotide sequence ID" value="NZ_AOSV01000030.1"/>
</dbReference>
<evidence type="ECO:0000313" key="2">
    <source>
        <dbReference type="Proteomes" id="UP000011922"/>
    </source>
</evidence>
<reference evidence="1 2" key="1">
    <citation type="journal article" date="2013" name="Genome Announc.">
        <title>Draft Genome Sequence for Desulfovibrio africanus Strain PCS.</title>
        <authorList>
            <person name="Brown S.D."/>
            <person name="Utturkar S.M."/>
            <person name="Arkin A.P."/>
            <person name="Deutschbauer A.M."/>
            <person name="Elias D.A."/>
            <person name="Hazen T.C."/>
            <person name="Chakraborty R."/>
        </authorList>
    </citation>
    <scope>NUCLEOTIDE SEQUENCE [LARGE SCALE GENOMIC DNA]</scope>
    <source>
        <strain evidence="1 2">PCS</strain>
    </source>
</reference>